<dbReference type="AlphaFoldDB" id="A0A2S6H947"/>
<accession>A0A2S6H947</accession>
<feature type="compositionally biased region" description="Polar residues" evidence="1">
    <location>
        <begin position="1"/>
        <end position="10"/>
    </location>
</feature>
<comment type="caution">
    <text evidence="2">The sequence shown here is derived from an EMBL/GenBank/DDBJ whole genome shotgun (WGS) entry which is preliminary data.</text>
</comment>
<dbReference type="EMBL" id="PTIZ01000013">
    <property type="protein sequence ID" value="PPK73940.1"/>
    <property type="molecule type" value="Genomic_DNA"/>
</dbReference>
<evidence type="ECO:0000256" key="1">
    <source>
        <dbReference type="SAM" id="MobiDB-lite"/>
    </source>
</evidence>
<dbReference type="Proteomes" id="UP000240010">
    <property type="component" value="Unassembled WGS sequence"/>
</dbReference>
<name>A0A2S6H947_9GAMM</name>
<gene>
    <name evidence="2" type="ORF">B0F87_11351</name>
</gene>
<feature type="compositionally biased region" description="Polar residues" evidence="1">
    <location>
        <begin position="23"/>
        <end position="34"/>
    </location>
</feature>
<sequence>MSKHYANTLNGKKISEGKLPLEQRNSISDARTPVEQVSQAGIHNAATARYSKFFGYLRNLFIGDSRENSSIQEHLDAGHPELAGQKLEEHVRHVKRAWAIDNSIEISRLDKE</sequence>
<evidence type="ECO:0000313" key="2">
    <source>
        <dbReference type="EMBL" id="PPK73940.1"/>
    </source>
</evidence>
<reference evidence="2 3" key="1">
    <citation type="submission" date="2018-02" db="EMBL/GenBank/DDBJ databases">
        <title>Subsurface microbial communities from deep shales in Ohio and West Virginia, USA.</title>
        <authorList>
            <person name="Wrighton K."/>
        </authorList>
    </citation>
    <scope>NUCLEOTIDE SEQUENCE [LARGE SCALE GENOMIC DNA]</scope>
    <source>
        <strain evidence="2 3">OWC-DMM</strain>
    </source>
</reference>
<proteinExistence type="predicted"/>
<evidence type="ECO:0000313" key="3">
    <source>
        <dbReference type="Proteomes" id="UP000240010"/>
    </source>
</evidence>
<organism evidence="2 3">
    <name type="scientific">Methylobacter tundripaludum</name>
    <dbReference type="NCBI Taxonomy" id="173365"/>
    <lineage>
        <taxon>Bacteria</taxon>
        <taxon>Pseudomonadati</taxon>
        <taxon>Pseudomonadota</taxon>
        <taxon>Gammaproteobacteria</taxon>
        <taxon>Methylococcales</taxon>
        <taxon>Methylococcaceae</taxon>
        <taxon>Methylobacter</taxon>
    </lineage>
</organism>
<dbReference type="RefSeq" id="WP_104430214.1">
    <property type="nucleotide sequence ID" value="NZ_PTIZ01000013.1"/>
</dbReference>
<feature type="region of interest" description="Disordered" evidence="1">
    <location>
        <begin position="1"/>
        <end position="34"/>
    </location>
</feature>
<protein>
    <submittedName>
        <fullName evidence="2">Uncharacterized protein</fullName>
    </submittedName>
</protein>